<evidence type="ECO:0000256" key="12">
    <source>
        <dbReference type="ARBA" id="ARBA00023292"/>
    </source>
</evidence>
<dbReference type="GO" id="GO:0030334">
    <property type="term" value="P:regulation of cell migration"/>
    <property type="evidence" value="ECO:0007669"/>
    <property type="project" value="InterPro"/>
</dbReference>
<feature type="domain" description="Laminin EGF-like" evidence="19">
    <location>
        <begin position="819"/>
        <end position="867"/>
    </location>
</feature>
<evidence type="ECO:0000256" key="9">
    <source>
        <dbReference type="ARBA" id="ARBA00023054"/>
    </source>
</evidence>
<feature type="disulfide bond" evidence="14">
    <location>
        <begin position="933"/>
        <end position="942"/>
    </location>
</feature>
<dbReference type="FunFam" id="2.10.25.10:FF:000106">
    <property type="entry name" value="Heparan sulfate proteoglycan 2"/>
    <property type="match status" value="1"/>
</dbReference>
<feature type="disulfide bond" evidence="14">
    <location>
        <begin position="982"/>
        <end position="991"/>
    </location>
</feature>
<comment type="function">
    <text evidence="1">Binding to cells via a high affinity receptor, laminin is thought to mediate the attachment, migration and organization of cells into tissues during embryonic development by interacting with other extracellular matrix components.</text>
</comment>
<feature type="disulfide bond" evidence="14">
    <location>
        <begin position="1037"/>
        <end position="1046"/>
    </location>
</feature>
<feature type="domain" description="Laminin N-terminal" evidence="21">
    <location>
        <begin position="6"/>
        <end position="257"/>
    </location>
</feature>
<feature type="domain" description="Laminin EGF-like" evidence="19">
    <location>
        <begin position="1007"/>
        <end position="1066"/>
    </location>
</feature>
<dbReference type="FunFam" id="2.10.25.10:FF:000242">
    <property type="entry name" value="Laminin subunit alpha 1"/>
    <property type="match status" value="1"/>
</dbReference>
<feature type="disulfide bond" evidence="14">
    <location>
        <begin position="840"/>
        <end position="849"/>
    </location>
</feature>
<gene>
    <name evidence="22" type="primary">Lama1</name>
    <name evidence="22" type="ORF">GTO95_0018620</name>
</gene>
<evidence type="ECO:0000256" key="5">
    <source>
        <dbReference type="ARBA" id="ARBA00022729"/>
    </source>
</evidence>
<dbReference type="Pfam" id="PF02210">
    <property type="entry name" value="Laminin_G_2"/>
    <property type="match status" value="1"/>
</dbReference>
<dbReference type="Pfam" id="PF00052">
    <property type="entry name" value="Laminin_B"/>
    <property type="match status" value="2"/>
</dbReference>
<evidence type="ECO:0000256" key="15">
    <source>
        <dbReference type="SAM" id="Coils"/>
    </source>
</evidence>
<dbReference type="Pfam" id="PF00053">
    <property type="entry name" value="EGF_laminin"/>
    <property type="match status" value="14"/>
</dbReference>
<feature type="domain" description="Laminin G" evidence="18">
    <location>
        <begin position="2739"/>
        <end position="2911"/>
    </location>
</feature>
<feature type="disulfide bond" evidence="14">
    <location>
        <begin position="1007"/>
        <end position="1019"/>
    </location>
</feature>
<dbReference type="SUPFAM" id="SSF57196">
    <property type="entry name" value="EGF/Laminin"/>
    <property type="match status" value="13"/>
</dbReference>
<evidence type="ECO:0000256" key="2">
    <source>
        <dbReference type="ARBA" id="ARBA00004302"/>
    </source>
</evidence>
<evidence type="ECO:0000256" key="7">
    <source>
        <dbReference type="ARBA" id="ARBA00022869"/>
    </source>
</evidence>
<feature type="disulfide bond" evidence="14">
    <location>
        <begin position="821"/>
        <end position="838"/>
    </location>
</feature>
<dbReference type="Gene3D" id="2.60.120.200">
    <property type="match status" value="5"/>
</dbReference>
<dbReference type="FunFam" id="2.60.120.200:FF:000119">
    <property type="entry name" value="Laminin subunit alpha 1"/>
    <property type="match status" value="1"/>
</dbReference>
<dbReference type="PANTHER" id="PTHR10574:SF409">
    <property type="entry name" value="LAMININ SUBUNIT ALPHA-1"/>
    <property type="match status" value="1"/>
</dbReference>
<dbReference type="InterPro" id="IPR056863">
    <property type="entry name" value="LMN_ATRN_NET-like_EGF"/>
</dbReference>
<dbReference type="InterPro" id="IPR009254">
    <property type="entry name" value="Laminin_aI"/>
</dbReference>
<dbReference type="Pfam" id="PF24973">
    <property type="entry name" value="EGF_LMN_ATRN"/>
    <property type="match status" value="2"/>
</dbReference>
<dbReference type="Gene3D" id="2.10.25.10">
    <property type="entry name" value="Laminin"/>
    <property type="match status" value="13"/>
</dbReference>
<feature type="disulfide bond" evidence="14">
    <location>
        <begin position="963"/>
        <end position="980"/>
    </location>
</feature>
<feature type="domain" description="Laminin EGF-like" evidence="19">
    <location>
        <begin position="915"/>
        <end position="960"/>
    </location>
</feature>
<feature type="disulfide bond" evidence="14">
    <location>
        <begin position="1423"/>
        <end position="1440"/>
    </location>
</feature>
<feature type="coiled-coil region" evidence="15">
    <location>
        <begin position="2058"/>
        <end position="2120"/>
    </location>
</feature>
<dbReference type="InterPro" id="IPR050440">
    <property type="entry name" value="Laminin/Netrin_ECM"/>
</dbReference>
<dbReference type="PROSITE" id="PS01248">
    <property type="entry name" value="EGF_LAM_1"/>
    <property type="match status" value="7"/>
</dbReference>
<dbReference type="Pfam" id="PF00055">
    <property type="entry name" value="Laminin_N"/>
    <property type="match status" value="1"/>
</dbReference>
<dbReference type="FunFam" id="2.10.25.10:FF:000069">
    <property type="entry name" value="Laminin subunit alpha 1"/>
    <property type="match status" value="1"/>
</dbReference>
<evidence type="ECO:0000256" key="8">
    <source>
        <dbReference type="ARBA" id="ARBA00022889"/>
    </source>
</evidence>
<evidence type="ECO:0000256" key="17">
    <source>
        <dbReference type="SAM" id="SignalP"/>
    </source>
</evidence>
<feature type="domain" description="Laminin G" evidence="18">
    <location>
        <begin position="2125"/>
        <end position="2305"/>
    </location>
</feature>
<dbReference type="FunFam" id="2.60.120.200:FF:000098">
    <property type="entry name" value="Laminin subunit alpha 1"/>
    <property type="match status" value="1"/>
</dbReference>
<dbReference type="FunFam" id="2.170.300.10:FF:000026">
    <property type="entry name" value="laminin subunit alpha-2 isoform X2"/>
    <property type="match status" value="1"/>
</dbReference>
<organism evidence="22 23">
    <name type="scientific">Atractosteus spatula</name>
    <name type="common">Alligator gar</name>
    <name type="synonym">Lepisosteus spatula</name>
    <dbReference type="NCBI Taxonomy" id="7917"/>
    <lineage>
        <taxon>Eukaryota</taxon>
        <taxon>Metazoa</taxon>
        <taxon>Chordata</taxon>
        <taxon>Craniata</taxon>
        <taxon>Vertebrata</taxon>
        <taxon>Euteleostomi</taxon>
        <taxon>Actinopterygii</taxon>
        <taxon>Neopterygii</taxon>
        <taxon>Holostei</taxon>
        <taxon>Semionotiformes</taxon>
        <taxon>Lepisosteidae</taxon>
        <taxon>Atractosteus</taxon>
    </lineage>
</organism>
<feature type="domain" description="Laminin EGF-like" evidence="19">
    <location>
        <begin position="659"/>
        <end position="707"/>
    </location>
</feature>
<feature type="disulfide bond" evidence="14">
    <location>
        <begin position="677"/>
        <end position="686"/>
    </location>
</feature>
<dbReference type="SMART" id="SM00136">
    <property type="entry name" value="LamNT"/>
    <property type="match status" value="1"/>
</dbReference>
<protein>
    <submittedName>
        <fullName evidence="22">LAMA1 protein</fullName>
    </submittedName>
</protein>
<feature type="disulfide bond" evidence="14">
    <location>
        <begin position="736"/>
        <end position="745"/>
    </location>
</feature>
<dbReference type="FunFam" id="2.10.25.10:FF:000051">
    <property type="entry name" value="Laminin subunit alpha 4"/>
    <property type="match status" value="1"/>
</dbReference>
<evidence type="ECO:0000256" key="10">
    <source>
        <dbReference type="ARBA" id="ARBA00023157"/>
    </source>
</evidence>
<feature type="domain" description="Laminin EGF-like" evidence="19">
    <location>
        <begin position="708"/>
        <end position="765"/>
    </location>
</feature>
<keyword evidence="8" id="KW-0130">Cell adhesion</keyword>
<dbReference type="InterPro" id="IPR000034">
    <property type="entry name" value="Laminin_IV"/>
</dbReference>
<dbReference type="GO" id="GO:0031175">
    <property type="term" value="P:neuron projection development"/>
    <property type="evidence" value="ECO:0007669"/>
    <property type="project" value="UniProtKB-ARBA"/>
</dbReference>
<feature type="disulfide bond" evidence="14">
    <location>
        <begin position="1442"/>
        <end position="1451"/>
    </location>
</feature>
<keyword evidence="5 17" id="KW-0732">Signal</keyword>
<feature type="domain" description="Laminin EGF-like" evidence="19">
    <location>
        <begin position="868"/>
        <end position="914"/>
    </location>
</feature>
<evidence type="ECO:0000256" key="3">
    <source>
        <dbReference type="ARBA" id="ARBA00022525"/>
    </source>
</evidence>
<feature type="domain" description="Laminin IV type A" evidence="20">
    <location>
        <begin position="481"/>
        <end position="661"/>
    </location>
</feature>
<dbReference type="InterPro" id="IPR000742">
    <property type="entry name" value="EGF"/>
</dbReference>
<dbReference type="InterPro" id="IPR002049">
    <property type="entry name" value="LE_dom"/>
</dbReference>
<feature type="domain" description="Laminin EGF-like" evidence="19">
    <location>
        <begin position="766"/>
        <end position="818"/>
    </location>
</feature>
<dbReference type="GO" id="GO:0005576">
    <property type="term" value="C:extracellular region"/>
    <property type="evidence" value="ECO:0007669"/>
    <property type="project" value="UniProtKB-ARBA"/>
</dbReference>
<dbReference type="GO" id="GO:0009887">
    <property type="term" value="P:animal organ morphogenesis"/>
    <property type="evidence" value="ECO:0007669"/>
    <property type="project" value="TreeGrafter"/>
</dbReference>
<feature type="domain" description="Laminin EGF-like" evidence="19">
    <location>
        <begin position="412"/>
        <end position="460"/>
    </location>
</feature>
<feature type="chain" id="PRO_5035258859" evidence="17">
    <location>
        <begin position="22"/>
        <end position="3101"/>
    </location>
</feature>
<dbReference type="SUPFAM" id="SSF49899">
    <property type="entry name" value="Concanavalin A-like lectins/glucanases"/>
    <property type="match status" value="5"/>
</dbReference>
<feature type="domain" description="Laminin EGF-like" evidence="19">
    <location>
        <begin position="961"/>
        <end position="1006"/>
    </location>
</feature>
<keyword evidence="23" id="KW-1185">Reference proteome</keyword>
<evidence type="ECO:0000256" key="13">
    <source>
        <dbReference type="PROSITE-ProRule" id="PRU00122"/>
    </source>
</evidence>
<dbReference type="FunFam" id="2.10.25.10:FF:000094">
    <property type="entry name" value="Laminin subunit alpha-2"/>
    <property type="match status" value="1"/>
</dbReference>
<dbReference type="SMART" id="SM00281">
    <property type="entry name" value="LamB"/>
    <property type="match status" value="2"/>
</dbReference>
<dbReference type="Pfam" id="PF00054">
    <property type="entry name" value="Laminin_G_1"/>
    <property type="match status" value="4"/>
</dbReference>
<dbReference type="Pfam" id="PF06008">
    <property type="entry name" value="Laminin_I"/>
    <property type="match status" value="2"/>
</dbReference>
<evidence type="ECO:0000256" key="16">
    <source>
        <dbReference type="SAM" id="MobiDB-lite"/>
    </source>
</evidence>
<feature type="non-terminal residue" evidence="22">
    <location>
        <position position="1"/>
    </location>
</feature>
<feature type="signal peptide" evidence="17">
    <location>
        <begin position="1"/>
        <end position="21"/>
    </location>
</feature>
<dbReference type="PROSITE" id="PS50027">
    <property type="entry name" value="EGF_LAM_2"/>
    <property type="match status" value="11"/>
</dbReference>
<dbReference type="GO" id="GO:0005102">
    <property type="term" value="F:signaling receptor binding"/>
    <property type="evidence" value="ECO:0007669"/>
    <property type="project" value="InterPro"/>
</dbReference>
<dbReference type="PROSITE" id="PS51117">
    <property type="entry name" value="LAMININ_NTER"/>
    <property type="match status" value="1"/>
</dbReference>
<dbReference type="CDD" id="cd00110">
    <property type="entry name" value="LamG"/>
    <property type="match status" value="5"/>
</dbReference>
<dbReference type="FunFam" id="2.10.25.10:FF:000074">
    <property type="entry name" value="Laminin subunit alpha"/>
    <property type="match status" value="1"/>
</dbReference>
<evidence type="ECO:0000259" key="20">
    <source>
        <dbReference type="PROSITE" id="PS51115"/>
    </source>
</evidence>
<dbReference type="FunFam" id="2.10.25.10:FF:000512">
    <property type="entry name" value="Laminin subunit alpha 1"/>
    <property type="match status" value="1"/>
</dbReference>
<feature type="non-terminal residue" evidence="22">
    <location>
        <position position="3101"/>
    </location>
</feature>
<dbReference type="EMBL" id="JAAWVO010073579">
    <property type="protein sequence ID" value="MBN3324970.1"/>
    <property type="molecule type" value="Genomic_DNA"/>
</dbReference>
<comment type="caution">
    <text evidence="14">Lacks conserved residue(s) required for the propagation of feature annotation.</text>
</comment>
<feature type="disulfide bond" evidence="14">
    <location>
        <begin position="961"/>
        <end position="973"/>
    </location>
</feature>
<keyword evidence="10 14" id="KW-1015">Disulfide bond</keyword>
<dbReference type="FunFam" id="2.10.25.10:FF:000033">
    <property type="entry name" value="Laminin subunit alpha 2"/>
    <property type="match status" value="1"/>
</dbReference>
<feature type="domain" description="Laminin EGF-like" evidence="19">
    <location>
        <begin position="1315"/>
        <end position="1363"/>
    </location>
</feature>
<dbReference type="InterPro" id="IPR013320">
    <property type="entry name" value="ConA-like_dom_sf"/>
</dbReference>
<evidence type="ECO:0000259" key="18">
    <source>
        <dbReference type="PROSITE" id="PS50025"/>
    </source>
</evidence>
<name>A0A8J7P6D1_ATRSP</name>
<reference evidence="22" key="1">
    <citation type="journal article" date="2021" name="Cell">
        <title>Tracing the genetic footprints of vertebrate landing in non-teleost ray-finned fishes.</title>
        <authorList>
            <person name="Bi X."/>
            <person name="Wang K."/>
            <person name="Yang L."/>
            <person name="Pan H."/>
            <person name="Jiang H."/>
            <person name="Wei Q."/>
            <person name="Fang M."/>
            <person name="Yu H."/>
            <person name="Zhu C."/>
            <person name="Cai Y."/>
            <person name="He Y."/>
            <person name="Gan X."/>
            <person name="Zeng H."/>
            <person name="Yu D."/>
            <person name="Zhu Y."/>
            <person name="Jiang H."/>
            <person name="Qiu Q."/>
            <person name="Yang H."/>
            <person name="Zhang Y.E."/>
            <person name="Wang W."/>
            <person name="Zhu M."/>
            <person name="He S."/>
            <person name="Zhang G."/>
        </authorList>
    </citation>
    <scope>NUCLEOTIDE SEQUENCE</scope>
    <source>
        <strain evidence="22">Allg_001</strain>
    </source>
</reference>
<dbReference type="FunFam" id="2.60.120.260:FF:000017">
    <property type="entry name" value="Laminin subunit alpha 2"/>
    <property type="match status" value="1"/>
</dbReference>
<dbReference type="GO" id="GO:0007155">
    <property type="term" value="P:cell adhesion"/>
    <property type="evidence" value="ECO:0007669"/>
    <property type="project" value="UniProtKB-KW"/>
</dbReference>
<dbReference type="Pfam" id="PF06009">
    <property type="entry name" value="Laminin_II"/>
    <property type="match status" value="1"/>
</dbReference>
<dbReference type="Gene3D" id="2.60.120.260">
    <property type="entry name" value="Galactose-binding domain-like"/>
    <property type="match status" value="1"/>
</dbReference>
<dbReference type="PROSITE" id="PS50025">
    <property type="entry name" value="LAM_G_DOMAIN"/>
    <property type="match status" value="5"/>
</dbReference>
<feature type="domain" description="Laminin G" evidence="18">
    <location>
        <begin position="2916"/>
        <end position="3096"/>
    </location>
</feature>
<dbReference type="FunFam" id="2.10.25.10:FF:000188">
    <property type="entry name" value="Laminin subunit gamma 2"/>
    <property type="match status" value="1"/>
</dbReference>
<dbReference type="PRINTS" id="PR00011">
    <property type="entry name" value="EGFLAMININ"/>
</dbReference>
<evidence type="ECO:0000259" key="21">
    <source>
        <dbReference type="PROSITE" id="PS51117"/>
    </source>
</evidence>
<feature type="domain" description="Laminin G" evidence="18">
    <location>
        <begin position="2313"/>
        <end position="2489"/>
    </location>
</feature>
<feature type="disulfide bond" evidence="14">
    <location>
        <begin position="819"/>
        <end position="831"/>
    </location>
</feature>
<feature type="domain" description="Laminin EGF-like" evidence="19">
    <location>
        <begin position="1421"/>
        <end position="1467"/>
    </location>
</feature>
<feature type="disulfide bond" evidence="14">
    <location>
        <begin position="1334"/>
        <end position="1343"/>
    </location>
</feature>
<accession>A0A8J7P6D1</accession>
<keyword evidence="9 15" id="KW-0175">Coiled coil</keyword>
<evidence type="ECO:0000313" key="22">
    <source>
        <dbReference type="EMBL" id="MBN3324970.1"/>
    </source>
</evidence>
<keyword evidence="3" id="KW-0964">Secreted</keyword>
<feature type="region of interest" description="Disordered" evidence="16">
    <location>
        <begin position="2688"/>
        <end position="2708"/>
    </location>
</feature>
<dbReference type="InterPro" id="IPR001791">
    <property type="entry name" value="Laminin_G"/>
</dbReference>
<dbReference type="FunFam" id="2.170.300.10:FF:000008">
    <property type="entry name" value="Laminin subunit alpha 2"/>
    <property type="match status" value="1"/>
</dbReference>
<evidence type="ECO:0000259" key="19">
    <source>
        <dbReference type="PROSITE" id="PS50027"/>
    </source>
</evidence>
<dbReference type="PROSITE" id="PS51115">
    <property type="entry name" value="LAMININ_IVA"/>
    <property type="match status" value="2"/>
</dbReference>
<feature type="domain" description="Laminin G" evidence="18">
    <location>
        <begin position="2494"/>
        <end position="2679"/>
    </location>
</feature>
<comment type="caution">
    <text evidence="22">The sequence shown here is derived from an EMBL/GenBank/DDBJ whole genome shotgun (WGS) entry which is preliminary data.</text>
</comment>
<keyword evidence="7" id="KW-0084">Basement membrane</keyword>
<evidence type="ECO:0000256" key="1">
    <source>
        <dbReference type="ARBA" id="ARBA00002418"/>
    </source>
</evidence>
<dbReference type="InterPro" id="IPR008211">
    <property type="entry name" value="Laminin_N"/>
</dbReference>
<dbReference type="GO" id="GO:0030155">
    <property type="term" value="P:regulation of cell adhesion"/>
    <property type="evidence" value="ECO:0007669"/>
    <property type="project" value="InterPro"/>
</dbReference>
<dbReference type="FunFam" id="2.10.25.10:FF:000082">
    <property type="entry name" value="Laminin subunit alpha 1"/>
    <property type="match status" value="2"/>
</dbReference>
<evidence type="ECO:0000256" key="4">
    <source>
        <dbReference type="ARBA" id="ARBA00022530"/>
    </source>
</evidence>
<feature type="disulfide bond" evidence="14">
    <location>
        <begin position="790"/>
        <end position="799"/>
    </location>
</feature>
<evidence type="ECO:0000256" key="14">
    <source>
        <dbReference type="PROSITE-ProRule" id="PRU00460"/>
    </source>
</evidence>
<feature type="disulfide bond" evidence="14">
    <location>
        <begin position="868"/>
        <end position="880"/>
    </location>
</feature>
<feature type="disulfide bond" evidence="14">
    <location>
        <begin position="431"/>
        <end position="440"/>
    </location>
</feature>
<keyword evidence="12 14" id="KW-0424">Laminin EGF-like domain</keyword>
<feature type="disulfide bond" evidence="14">
    <location>
        <begin position="802"/>
        <end position="816"/>
    </location>
</feature>
<keyword evidence="4" id="KW-0272">Extracellular matrix</keyword>
<dbReference type="GO" id="GO:0009888">
    <property type="term" value="P:tissue development"/>
    <property type="evidence" value="ECO:0007669"/>
    <property type="project" value="TreeGrafter"/>
</dbReference>
<proteinExistence type="predicted"/>
<evidence type="ECO:0000256" key="11">
    <source>
        <dbReference type="ARBA" id="ARBA00023180"/>
    </source>
</evidence>
<feature type="disulfide bond" evidence="13">
    <location>
        <begin position="2652"/>
        <end position="2679"/>
    </location>
</feature>
<evidence type="ECO:0000256" key="6">
    <source>
        <dbReference type="ARBA" id="ARBA00022737"/>
    </source>
</evidence>
<dbReference type="CDD" id="cd00055">
    <property type="entry name" value="EGF_Lam"/>
    <property type="match status" value="15"/>
</dbReference>
<feature type="domain" description="Laminin IV type A" evidence="20">
    <location>
        <begin position="1094"/>
        <end position="1276"/>
    </location>
</feature>
<dbReference type="SMART" id="SM00180">
    <property type="entry name" value="EGF_Lam"/>
    <property type="match status" value="16"/>
</dbReference>
<dbReference type="InterPro" id="IPR010307">
    <property type="entry name" value="Laminin_dom_II"/>
</dbReference>
<dbReference type="Proteomes" id="UP000736164">
    <property type="component" value="Unassembled WGS sequence"/>
</dbReference>
<keyword evidence="11" id="KW-0325">Glycoprotein</keyword>
<dbReference type="FunFam" id="2.10.25.10:FF:000189">
    <property type="entry name" value="Laminin subunit alpha 2"/>
    <property type="match status" value="1"/>
</dbReference>
<feature type="disulfide bond" evidence="14">
    <location>
        <begin position="1421"/>
        <end position="1433"/>
    </location>
</feature>
<dbReference type="PANTHER" id="PTHR10574">
    <property type="entry name" value="NETRIN/LAMININ-RELATED"/>
    <property type="match status" value="1"/>
</dbReference>
<sequence length="3101" mass="338802">MSFSILSSGLFPAILNLASNAEISTNATCGETEPEMFCKLVEHVPGRKIRNPQCRICDSNSTNPRERHPITNAIDGTNHWWQSPSIKNGRQYHWVTITLDLRQVFQVAYIIIKAANSPRPGNWILERSLDGVEFQPWQYYAISDTECLTRYNVTPRIGPPTYKRDDEVICTSYYSRLVPLEHGEIHTSLINGRPGADELTPALLQFTSSRYIRLRLQRIRTLNADLMTLSYRDPKDVDPIVTRRYYYSIKDISVGGMCICYGHAQSCPWDEVSKKLQCVCEHNACGESCNECCPGYHQKPWQPGTLSDGNTCEKCNCHNKTENCYYNQTVADTKKSLNVHGQFVGGGVCVNCTQNTAGINCETCIDGYFRPQEASLPLCLHAGQCYCKEGYAGDKCDRCAFGFKGFPYCIRCNCSLVGSINKDPCAEECICKENVMGANCDLCKRGYYNLQESNPEGCTECFCFGVSDVCDSISWPIDQVVNTDGWLRSVVESDSLARAPFYINGLPVTVNNTAEGRTLQFLYSWSAPERFLGNKLTSYGGYLSFTVSFDPAEESWDPYMISLYDVIIEGNGKALQTGTSQQLLLRPHEEQSARVEMVPGRLRTASLDTADMNATGLKLALNVEHCECPWGYTGTSCEYCSSGFYRVGGILFGGNCMQCECNYHATECDINGACFDCNHNTTGPFCDLCLPGFYGDATKGTPEDCQMCACPLNISSNNFSPTCHRDSGGEVICDQCSRGHTGPLCERCADGYYGDPTVPGEGCVPCDCNGNVNPEEPGHCDPDSGECLKCIGNTAGPHCERCEEGYFGDAVVAKNCQACGCYANSSLSSICDVRTGHCECKPNVIGEKCDQCQPGYFGLNSGVGCEQCSCSKAGSLSAECTEEGQCTCVPGVAGDKCDHCQHGFYHFQDGGCKACDCAHTHNTCNPETGECICPPHTVGEKCEQCEDNYWGHDSLLGCKPCGCSVIGSSSSQCDLTSGQCQCHVEFGGRRCDQCALGFRAFPQCTACNCNINGTREQYCDEKLGVCGCEEDLGNCVCKDNVGGAGCDECKQGTFGLSADDPAGCSPCFCFGVSTECEELGGLVRVPIPLKPEQEKLRVVTQSNLTGTLEGVFLQAPDILLDASLVQKSLPTGPYYWRLPEQFQGNKLMAYGGKLRYTAAFYALEGSGVSNNEPQVLIKGGHLKKLVIYQDVPAPDNGVKTRQEIDLKEHKWKYFNAVSEKAVTHSDFMSVLSNIEYVIIKASYGNGLQQSRISNISMEVAFESEDTDGELARFIEVCECPSGYAGLSCQECAPGHYRKRVGTLSPRPLIEPCVPCQCSNHSQTCDLDTGTCQGCQHNTVGDHCDLCAPGYYGKVKGSINDCSLCACPHGNKKSFSPTCVPEGSSDFHCNACFQGYEGQYCERCSLGYYGNPSDPDGNCERCRCNLTGSAHEHCDQLTGQCVCKKGVRGHLCDECEPRHVLHRTECVSCDDDCTGVLLNDLDNLELSLQSVNLTGVILAPYSLLASLENTTEEVKSLLSSETHPSYVSKEIDEQLTGITDDINQLHHKVTQAFGEGLDLEKSTEQKLNQSRDLLSYITKMQTAIQALAQVANDTNRTVDSDLDLSNSTVLQQEMTAMVAIMRKIDFTLQNKTSRDEIKYWGLPSTINVYPPHQDYTTMECHPNYDTFFYSIVKKFPTLYWGIRTNTDRKVNAPRLVPLTPLPAATLAFSGGLPSRAARALLQQVQREFGKPQQGAEELRDKVSGALSKLADQLNDTQDLVNSAEASARNASQLLHTVSKNLSEFDGWKQNVSNTSAEAAVMIEEAQEVLVDGLAVADSLVNITSSHRVTVLMNFLINQLEEELGDLGLWNPMLRKRVDNLVMQMKKKAVVELVYRAEDHAAGLSKQADSLHSVLSDVRNISFNATNAAQANSNIKADIEAAERLAEEAHLTAAAVLNLTLLSKGSMKDAGALSLQQSSQILAKATDQHNKTDGLLVRFNSQKDKLSSIQKNVQNISGQLAEPLQLLKSFPNDTAKRFQEAKDQALAANASLAAVLGRLEDYRRKLSASSTAVAGASAAVQSTNDLVNDSEQTVNAAEKKVKEMEARAKLLFERLKPLKLLEDNLSRNVSEIKELINQARKQAASIKVAVSADRDCVRAYKPEISSSNFNTLSLTVKTTEPDNLLFYMGSSSSVDFMAVEMRRGKVSFLWDIGSGIGRIEYPDLQINNNQWHQIHATRFGKQGTLTVQEVKSSQKPIVKTASSPGTSSVLHVNKSTLVFVGGLGGQIKKSSAVKMTHFKGCMGEATLNGKNIGLWNYAEREGKCKGCFMSPQEEDTSFYFDGSGYSVIEKSLRSTVTQVVMLFRTFSPNGLLLYIASNGTSDFVSIELVEGKVRLTFELGSGPLTLITTKTYNTGNWYKIAFQRNKKIGYLAVMDAYVPSDRETMEGMSPGNSSDLNRSERDPIYIGGLPRSRAIRKQIITRSYVGCIKNVEISRSNFDLLRDAYGVRKGCVLEPIRSVTVLKEGFLELLPVTLTPQSEIMATFSTKNDTGLILTGFGIGGKRRRRQTVQGFLAIMLMNGRLEVHMNAADGAHIKKAVVKPKTGTFSNGEEHSLILSRSKRAVTVQVDDDSKEEMRLGPAADRSSLTLSKFYVGGIPPGEGAGFLTTTRSFYGCIQNLAFNMELLDLSRAVRYQNVDMDSCLLEERPQPVAAHEEEDLGGEPVAPPTAAGPVTVTTAAQTSQSPGPAECTEEGLPEIVPEAHQFGLSKNSHMILPISRSEVRKRFTIQLSLRTVASSGLVYYMANSNQVDYTALQLVDGRLFFTCDPGKTLAVATHPHDVRDGQWHTIKTEFAKKSVRISIDGKESLSVEAVGTGNYLDVEGKLYLGGLPVGYVAKKIGNVTHSVPACIRKVMLNNNLLDTKSPASVHALGSCYTGAQEGTYFEGTGFAALVKEGYKVRSDLAVALEFRTPVQDGVLLGISSAKVDAIGLELVKGEVLFHVNNGAGRISATYKPSGSSTLCDGKWHHLHANKTKHGLILTVDGVTVQTDNPHSQSTSADTNDPVYVGGFPGNVKQNCLTINTPFRGCMKNLRLVKGHIAEAYDFSTAFDLRGVFPHSCPGPQL</sequence>
<dbReference type="SMART" id="SM00282">
    <property type="entry name" value="LamG"/>
    <property type="match status" value="5"/>
</dbReference>
<evidence type="ECO:0000313" key="23">
    <source>
        <dbReference type="Proteomes" id="UP000736164"/>
    </source>
</evidence>
<keyword evidence="6" id="KW-0677">Repeat</keyword>
<dbReference type="GO" id="GO:0043256">
    <property type="term" value="C:laminin complex"/>
    <property type="evidence" value="ECO:0007669"/>
    <property type="project" value="UniProtKB-ARBA"/>
</dbReference>
<comment type="subcellular location">
    <subcellularLocation>
        <location evidence="2">Secreted</location>
        <location evidence="2">Extracellular space</location>
        <location evidence="2">Extracellular matrix</location>
        <location evidence="2">Basement membrane</location>
    </subcellularLocation>
</comment>
<dbReference type="GO" id="GO:0045995">
    <property type="term" value="P:regulation of embryonic development"/>
    <property type="evidence" value="ECO:0007669"/>
    <property type="project" value="InterPro"/>
</dbReference>
<feature type="disulfide bond" evidence="14">
    <location>
        <begin position="888"/>
        <end position="897"/>
    </location>
</feature>
<dbReference type="Gene3D" id="2.170.300.10">
    <property type="entry name" value="Tie2 ligand-binding domain superfamily"/>
    <property type="match status" value="1"/>
</dbReference>
<dbReference type="SMART" id="SM00181">
    <property type="entry name" value="EGF"/>
    <property type="match status" value="10"/>
</dbReference>